<proteinExistence type="predicted"/>
<dbReference type="Proteomes" id="UP000789508">
    <property type="component" value="Unassembled WGS sequence"/>
</dbReference>
<name>A0A9N9JFF3_9GLOM</name>
<feature type="non-terminal residue" evidence="2">
    <location>
        <position position="55"/>
    </location>
</feature>
<evidence type="ECO:0000313" key="2">
    <source>
        <dbReference type="EMBL" id="CAG8776063.1"/>
    </source>
</evidence>
<feature type="compositionally biased region" description="Polar residues" evidence="1">
    <location>
        <begin position="25"/>
        <end position="34"/>
    </location>
</feature>
<sequence>MPSKKEEKKHRKSEQENHQQKAKETNQLQTSTSRSRLRNEQQFEKMSSKVPHGIS</sequence>
<dbReference type="EMBL" id="CAJVPS010055724">
    <property type="protein sequence ID" value="CAG8776063.1"/>
    <property type="molecule type" value="Genomic_DNA"/>
</dbReference>
<reference evidence="2" key="1">
    <citation type="submission" date="2021-06" db="EMBL/GenBank/DDBJ databases">
        <authorList>
            <person name="Kallberg Y."/>
            <person name="Tangrot J."/>
            <person name="Rosling A."/>
        </authorList>
    </citation>
    <scope>NUCLEOTIDE SEQUENCE</scope>
    <source>
        <strain evidence="2">FL130A</strain>
    </source>
</reference>
<organism evidence="2 3">
    <name type="scientific">Ambispora leptoticha</name>
    <dbReference type="NCBI Taxonomy" id="144679"/>
    <lineage>
        <taxon>Eukaryota</taxon>
        <taxon>Fungi</taxon>
        <taxon>Fungi incertae sedis</taxon>
        <taxon>Mucoromycota</taxon>
        <taxon>Glomeromycotina</taxon>
        <taxon>Glomeromycetes</taxon>
        <taxon>Archaeosporales</taxon>
        <taxon>Ambisporaceae</taxon>
        <taxon>Ambispora</taxon>
    </lineage>
</organism>
<gene>
    <name evidence="2" type="ORF">ALEPTO_LOCUS14411</name>
</gene>
<accession>A0A9N9JFF3</accession>
<evidence type="ECO:0000256" key="1">
    <source>
        <dbReference type="SAM" id="MobiDB-lite"/>
    </source>
</evidence>
<comment type="caution">
    <text evidence="2">The sequence shown here is derived from an EMBL/GenBank/DDBJ whole genome shotgun (WGS) entry which is preliminary data.</text>
</comment>
<protein>
    <submittedName>
        <fullName evidence="2">4066_t:CDS:1</fullName>
    </submittedName>
</protein>
<feature type="compositionally biased region" description="Basic and acidic residues" evidence="1">
    <location>
        <begin position="37"/>
        <end position="47"/>
    </location>
</feature>
<keyword evidence="3" id="KW-1185">Reference proteome</keyword>
<dbReference type="AlphaFoldDB" id="A0A9N9JFF3"/>
<feature type="region of interest" description="Disordered" evidence="1">
    <location>
        <begin position="1"/>
        <end position="55"/>
    </location>
</feature>
<feature type="compositionally biased region" description="Basic and acidic residues" evidence="1">
    <location>
        <begin position="13"/>
        <end position="24"/>
    </location>
</feature>
<evidence type="ECO:0000313" key="3">
    <source>
        <dbReference type="Proteomes" id="UP000789508"/>
    </source>
</evidence>